<dbReference type="GO" id="GO:0016853">
    <property type="term" value="F:isomerase activity"/>
    <property type="evidence" value="ECO:0007669"/>
    <property type="project" value="UniProtKB-KW"/>
</dbReference>
<dbReference type="InterPro" id="IPR024344">
    <property type="entry name" value="MDMPI_metal-binding"/>
</dbReference>
<dbReference type="Proteomes" id="UP000516422">
    <property type="component" value="Chromosome"/>
</dbReference>
<keyword evidence="3" id="KW-0670">Pyruvate</keyword>
<keyword evidence="3" id="KW-0413">Isomerase</keyword>
<dbReference type="GO" id="GO:0005886">
    <property type="term" value="C:plasma membrane"/>
    <property type="evidence" value="ECO:0007669"/>
    <property type="project" value="TreeGrafter"/>
</dbReference>
<dbReference type="InterPro" id="IPR034660">
    <property type="entry name" value="DinB/YfiT-like"/>
</dbReference>
<dbReference type="EMBL" id="CP051006">
    <property type="protein sequence ID" value="QNT92729.1"/>
    <property type="molecule type" value="Genomic_DNA"/>
</dbReference>
<dbReference type="RefSeq" id="WP_037654537.1">
    <property type="nucleotide sequence ID" value="NZ_CP051006.1"/>
</dbReference>
<evidence type="ECO:0000259" key="1">
    <source>
        <dbReference type="Pfam" id="PF07398"/>
    </source>
</evidence>
<evidence type="ECO:0000313" key="3">
    <source>
        <dbReference type="EMBL" id="QNT92729.1"/>
    </source>
</evidence>
<dbReference type="Pfam" id="PF11716">
    <property type="entry name" value="MDMPI_N"/>
    <property type="match status" value="1"/>
</dbReference>
<dbReference type="AlphaFoldDB" id="A0A7H1PXE9"/>
<evidence type="ECO:0000313" key="4">
    <source>
        <dbReference type="Proteomes" id="UP000516422"/>
    </source>
</evidence>
<name>A0A7H1PXE9_9ACTN</name>
<gene>
    <name evidence="3" type="ORF">HEP81_02407</name>
</gene>
<dbReference type="PANTHER" id="PTHR40758:SF1">
    <property type="entry name" value="CONSERVED PROTEIN"/>
    <property type="match status" value="1"/>
</dbReference>
<feature type="domain" description="Mycothiol-dependent maleylpyruvate isomerase metal-binding" evidence="2">
    <location>
        <begin position="19"/>
        <end position="140"/>
    </location>
</feature>
<organism evidence="3 4">
    <name type="scientific">Streptomyces griseofuscus</name>
    <dbReference type="NCBI Taxonomy" id="146922"/>
    <lineage>
        <taxon>Bacteria</taxon>
        <taxon>Bacillati</taxon>
        <taxon>Actinomycetota</taxon>
        <taxon>Actinomycetes</taxon>
        <taxon>Kitasatosporales</taxon>
        <taxon>Streptomycetaceae</taxon>
        <taxon>Streptomyces</taxon>
    </lineage>
</organism>
<proteinExistence type="predicted"/>
<dbReference type="GeneID" id="91461993"/>
<dbReference type="SUPFAM" id="SSF109854">
    <property type="entry name" value="DinB/YfiT-like putative metalloenzymes"/>
    <property type="match status" value="1"/>
</dbReference>
<dbReference type="InterPro" id="IPR017517">
    <property type="entry name" value="Maleyloyr_isom"/>
</dbReference>
<dbReference type="GO" id="GO:0046872">
    <property type="term" value="F:metal ion binding"/>
    <property type="evidence" value="ECO:0007669"/>
    <property type="project" value="InterPro"/>
</dbReference>
<dbReference type="KEGG" id="sgf:HEP81_02407"/>
<evidence type="ECO:0000259" key="2">
    <source>
        <dbReference type="Pfam" id="PF11716"/>
    </source>
</evidence>
<dbReference type="NCBIfam" id="TIGR03083">
    <property type="entry name" value="maleylpyruvate isomerase family mycothiol-dependent enzyme"/>
    <property type="match status" value="1"/>
</dbReference>
<sequence length="265" mass="28989">MTYLAHERYCDEIALQVGQLRELITSGADLSATVPTCPEWSLEQLVRHMGGALRWSGTLVRERAQELIPTATIPLGGGPEERGDPAALDAWLAECGELVVGALRKAGPGAEVWSWMGVSTSGFWARRMAHEITVHRADAALTTGAPYEVAPDIAADALDEWLELVEWVRRTGAREWAADLRGPARTLHLHATDAAPELNAEWLVEMDESGVSWRRGHEKATVALRGPLTSVLLAFYRRLPLDAPGLEVVGERAVLEVWLKNSSFG</sequence>
<dbReference type="PANTHER" id="PTHR40758">
    <property type="entry name" value="CONSERVED PROTEIN"/>
    <property type="match status" value="1"/>
</dbReference>
<dbReference type="InterPro" id="IPR010872">
    <property type="entry name" value="MDMPI_C-term_domain"/>
</dbReference>
<accession>A0A7H1PXE9</accession>
<protein>
    <submittedName>
        <fullName evidence="3">Maleylpyruvate isomerase family mycothiol-dependent enzyme</fullName>
    </submittedName>
</protein>
<feature type="domain" description="MDMPI C-terminal" evidence="1">
    <location>
        <begin position="152"/>
        <end position="256"/>
    </location>
</feature>
<dbReference type="Pfam" id="PF07398">
    <property type="entry name" value="MDMPI_C"/>
    <property type="match status" value="1"/>
</dbReference>
<reference evidence="3 4" key="1">
    <citation type="submission" date="2020-04" db="EMBL/GenBank/DDBJ databases">
        <title>Characterization and engineering of Streptomyces griseofuscus DSM40191 as a potential heterologous host for expression of BGCs.</title>
        <authorList>
            <person name="Gren T."/>
            <person name="Whitford C.M."/>
            <person name="Mohite O.S."/>
            <person name="Joergensen T.S."/>
            <person name="Nielsen J.B."/>
            <person name="Lee S.Y."/>
            <person name="Weber T."/>
        </authorList>
    </citation>
    <scope>NUCLEOTIDE SEQUENCE [LARGE SCALE GENOMIC DNA]</scope>
    <source>
        <strain evidence="3 4">DSM 40191</strain>
    </source>
</reference>